<dbReference type="RefSeq" id="WP_162443112.1">
    <property type="nucleotide sequence ID" value="NZ_CP048222.1"/>
</dbReference>
<dbReference type="Proteomes" id="UP000480178">
    <property type="component" value="Chromosome"/>
</dbReference>
<evidence type="ECO:0000313" key="2">
    <source>
        <dbReference type="Proteomes" id="UP000480178"/>
    </source>
</evidence>
<keyword evidence="2" id="KW-1185">Reference proteome</keyword>
<name>A0A6C0GGE6_9BACT</name>
<evidence type="ECO:0000313" key="1">
    <source>
        <dbReference type="EMBL" id="QHT67068.1"/>
    </source>
</evidence>
<proteinExistence type="predicted"/>
<sequence>MKHFIRLLLLIPPLLSLNCKRDCYPYKEPELKAVFSLGDIPFERVYGLGGKGDISRKKDGYYYLPVSLHADSVTYIFEHPPRIDTLTIFYSRSFFFEYERCGYEVRVGGGDVNTTFTQAWVNFFDNNGFATRGTYEVIIEE</sequence>
<gene>
    <name evidence="1" type="ORF">GXP67_10620</name>
</gene>
<reference evidence="1 2" key="1">
    <citation type="submission" date="2020-01" db="EMBL/GenBank/DDBJ databases">
        <authorList>
            <person name="Kim M.K."/>
        </authorList>
    </citation>
    <scope>NUCLEOTIDE SEQUENCE [LARGE SCALE GENOMIC DNA]</scope>
    <source>
        <strain evidence="1 2">172606-1</strain>
    </source>
</reference>
<dbReference type="KEGG" id="rhoz:GXP67_10620"/>
<organism evidence="1 2">
    <name type="scientific">Rhodocytophaga rosea</name>
    <dbReference type="NCBI Taxonomy" id="2704465"/>
    <lineage>
        <taxon>Bacteria</taxon>
        <taxon>Pseudomonadati</taxon>
        <taxon>Bacteroidota</taxon>
        <taxon>Cytophagia</taxon>
        <taxon>Cytophagales</taxon>
        <taxon>Rhodocytophagaceae</taxon>
        <taxon>Rhodocytophaga</taxon>
    </lineage>
</organism>
<protein>
    <submittedName>
        <fullName evidence="1">Uncharacterized protein</fullName>
    </submittedName>
</protein>
<dbReference type="EMBL" id="CP048222">
    <property type="protein sequence ID" value="QHT67068.1"/>
    <property type="molecule type" value="Genomic_DNA"/>
</dbReference>
<dbReference type="AlphaFoldDB" id="A0A6C0GGE6"/>
<accession>A0A6C0GGE6</accession>